<proteinExistence type="predicted"/>
<evidence type="ECO:0000313" key="2">
    <source>
        <dbReference type="EMBL" id="TWT94390.1"/>
    </source>
</evidence>
<keyword evidence="1" id="KW-0472">Membrane</keyword>
<dbReference type="PANTHER" id="PTHR13318">
    <property type="entry name" value="PARTNER OF PAIRED, ISOFORM B-RELATED"/>
    <property type="match status" value="1"/>
</dbReference>
<evidence type="ECO:0000256" key="1">
    <source>
        <dbReference type="SAM" id="Phobius"/>
    </source>
</evidence>
<keyword evidence="3" id="KW-1185">Reference proteome</keyword>
<name>A0A5C6A4U3_9BACT</name>
<dbReference type="SMART" id="SM00367">
    <property type="entry name" value="LRR_CC"/>
    <property type="match status" value="4"/>
</dbReference>
<evidence type="ECO:0000313" key="3">
    <source>
        <dbReference type="Proteomes" id="UP000320176"/>
    </source>
</evidence>
<dbReference type="PANTHER" id="PTHR13318:SF190">
    <property type="entry name" value="PARTNER OF PAIRED, ISOFORM B"/>
    <property type="match status" value="1"/>
</dbReference>
<reference evidence="2 3" key="1">
    <citation type="submission" date="2019-02" db="EMBL/GenBank/DDBJ databases">
        <title>Deep-cultivation of Planctomycetes and their phenomic and genomic characterization uncovers novel biology.</title>
        <authorList>
            <person name="Wiegand S."/>
            <person name="Jogler M."/>
            <person name="Boedeker C."/>
            <person name="Pinto D."/>
            <person name="Vollmers J."/>
            <person name="Rivas-Marin E."/>
            <person name="Kohn T."/>
            <person name="Peeters S.H."/>
            <person name="Heuer A."/>
            <person name="Rast P."/>
            <person name="Oberbeckmann S."/>
            <person name="Bunk B."/>
            <person name="Jeske O."/>
            <person name="Meyerdierks A."/>
            <person name="Storesund J.E."/>
            <person name="Kallscheuer N."/>
            <person name="Luecker S."/>
            <person name="Lage O.M."/>
            <person name="Pohl T."/>
            <person name="Merkel B.J."/>
            <person name="Hornburger P."/>
            <person name="Mueller R.-W."/>
            <person name="Bruemmer F."/>
            <person name="Labrenz M."/>
            <person name="Spormann A.M."/>
            <person name="Op Den Camp H."/>
            <person name="Overmann J."/>
            <person name="Amann R."/>
            <person name="Jetten M.S.M."/>
            <person name="Mascher T."/>
            <person name="Medema M.H."/>
            <person name="Devos D.P."/>
            <person name="Kaster A.-K."/>
            <person name="Ovreas L."/>
            <person name="Rohde M."/>
            <person name="Galperin M.Y."/>
            <person name="Jogler C."/>
        </authorList>
    </citation>
    <scope>NUCLEOTIDE SEQUENCE [LARGE SCALE GENOMIC DNA]</scope>
    <source>
        <strain evidence="2 3">Pla52n</strain>
    </source>
</reference>
<feature type="transmembrane region" description="Helical" evidence="1">
    <location>
        <begin position="28"/>
        <end position="48"/>
    </location>
</feature>
<comment type="caution">
    <text evidence="2">The sequence shown here is derived from an EMBL/GenBank/DDBJ whole genome shotgun (WGS) entry which is preliminary data.</text>
</comment>
<dbReference type="SUPFAM" id="SSF52047">
    <property type="entry name" value="RNI-like"/>
    <property type="match status" value="1"/>
</dbReference>
<sequence>METTMASLGQRRRYLATCSIGRQMNRPWSIWILVAAPIAAVVLAASIWHRSREPASLQPTAELARTAKQRPSSLLSRETSLRTVRDLALVDMDSSGRLFGVSFYDPVGLSDRGFAPRKLIDSDLRLLEPFPELERLDIAGTAITDAGLKHLKGLNEIERLNISSTAITGHGLRSLADMSQLRMLDLVDIAIDDSDLEFLSVFAQLQRLSISSPLVSDSGLAHLHKLGKLEGLYLGRLQVTDQGIRHLAKLPSLTHVTLDGTPISDGAVPHFAKLTQLRYLHLKRTTITSKGAADIQSALPSCTVNRDIAYP</sequence>
<dbReference type="GO" id="GO:0019005">
    <property type="term" value="C:SCF ubiquitin ligase complex"/>
    <property type="evidence" value="ECO:0007669"/>
    <property type="project" value="TreeGrafter"/>
</dbReference>
<dbReference type="Gene3D" id="3.80.10.10">
    <property type="entry name" value="Ribonuclease Inhibitor"/>
    <property type="match status" value="2"/>
</dbReference>
<dbReference type="InterPro" id="IPR006553">
    <property type="entry name" value="Leu-rich_rpt_Cys-con_subtyp"/>
</dbReference>
<protein>
    <submittedName>
        <fullName evidence="2">Internalin-A</fullName>
    </submittedName>
</protein>
<dbReference type="AlphaFoldDB" id="A0A5C6A4U3"/>
<gene>
    <name evidence="2" type="primary">inlA_2</name>
    <name evidence="2" type="ORF">Pla52n_52110</name>
</gene>
<dbReference type="InterPro" id="IPR001611">
    <property type="entry name" value="Leu-rich_rpt"/>
</dbReference>
<dbReference type="Pfam" id="PF13855">
    <property type="entry name" value="LRR_8"/>
    <property type="match status" value="1"/>
</dbReference>
<organism evidence="2 3">
    <name type="scientific">Stieleria varia</name>
    <dbReference type="NCBI Taxonomy" id="2528005"/>
    <lineage>
        <taxon>Bacteria</taxon>
        <taxon>Pseudomonadati</taxon>
        <taxon>Planctomycetota</taxon>
        <taxon>Planctomycetia</taxon>
        <taxon>Pirellulales</taxon>
        <taxon>Pirellulaceae</taxon>
        <taxon>Stieleria</taxon>
    </lineage>
</organism>
<keyword evidence="1" id="KW-0812">Transmembrane</keyword>
<keyword evidence="1" id="KW-1133">Transmembrane helix</keyword>
<dbReference type="InterPro" id="IPR032675">
    <property type="entry name" value="LRR_dom_sf"/>
</dbReference>
<dbReference type="Proteomes" id="UP000320176">
    <property type="component" value="Unassembled WGS sequence"/>
</dbReference>
<accession>A0A5C6A4U3</accession>
<dbReference type="EMBL" id="SJPN01000007">
    <property type="protein sequence ID" value="TWT94390.1"/>
    <property type="molecule type" value="Genomic_DNA"/>
</dbReference>
<dbReference type="GO" id="GO:0031146">
    <property type="term" value="P:SCF-dependent proteasomal ubiquitin-dependent protein catabolic process"/>
    <property type="evidence" value="ECO:0007669"/>
    <property type="project" value="TreeGrafter"/>
</dbReference>